<sequence length="54" mass="6495">MISRVHISHVRMNCWEVMTRRLFLSEAQHMRNSRRSYCKKGFKTTCAVSARMMM</sequence>
<dbReference type="EMBL" id="KN728271">
    <property type="protein sequence ID" value="KIH64060.1"/>
    <property type="molecule type" value="Genomic_DNA"/>
</dbReference>
<accession>A0A0C2GRY2</accession>
<gene>
    <name evidence="1" type="ORF">ANCDUO_05631</name>
</gene>
<organism evidence="1 2">
    <name type="scientific">Ancylostoma duodenale</name>
    <dbReference type="NCBI Taxonomy" id="51022"/>
    <lineage>
        <taxon>Eukaryota</taxon>
        <taxon>Metazoa</taxon>
        <taxon>Ecdysozoa</taxon>
        <taxon>Nematoda</taxon>
        <taxon>Chromadorea</taxon>
        <taxon>Rhabditida</taxon>
        <taxon>Rhabditina</taxon>
        <taxon>Rhabditomorpha</taxon>
        <taxon>Strongyloidea</taxon>
        <taxon>Ancylostomatidae</taxon>
        <taxon>Ancylostomatinae</taxon>
        <taxon>Ancylostoma</taxon>
    </lineage>
</organism>
<reference evidence="1 2" key="1">
    <citation type="submission" date="2013-12" db="EMBL/GenBank/DDBJ databases">
        <title>Draft genome of the parsitic nematode Ancylostoma duodenale.</title>
        <authorList>
            <person name="Mitreva M."/>
        </authorList>
    </citation>
    <scope>NUCLEOTIDE SEQUENCE [LARGE SCALE GENOMIC DNA]</scope>
    <source>
        <strain evidence="1 2">Zhejiang</strain>
    </source>
</reference>
<evidence type="ECO:0000313" key="2">
    <source>
        <dbReference type="Proteomes" id="UP000054047"/>
    </source>
</evidence>
<dbReference type="Proteomes" id="UP000054047">
    <property type="component" value="Unassembled WGS sequence"/>
</dbReference>
<protein>
    <submittedName>
        <fullName evidence="1">Uncharacterized protein</fullName>
    </submittedName>
</protein>
<name>A0A0C2GRY2_9BILA</name>
<proteinExistence type="predicted"/>
<evidence type="ECO:0000313" key="1">
    <source>
        <dbReference type="EMBL" id="KIH64060.1"/>
    </source>
</evidence>
<dbReference type="AlphaFoldDB" id="A0A0C2GRY2"/>
<keyword evidence="2" id="KW-1185">Reference proteome</keyword>